<evidence type="ECO:0000256" key="5">
    <source>
        <dbReference type="ARBA" id="ARBA00046478"/>
    </source>
</evidence>
<keyword evidence="9" id="KW-1185">Reference proteome</keyword>
<dbReference type="InterPro" id="IPR016024">
    <property type="entry name" value="ARM-type_fold"/>
</dbReference>
<dbReference type="SUPFAM" id="SSF48371">
    <property type="entry name" value="ARM repeat"/>
    <property type="match status" value="1"/>
</dbReference>
<proteinExistence type="predicted"/>
<comment type="subcellular location">
    <subcellularLocation>
        <location evidence="1">Mitochondrion outer membrane</location>
    </subcellularLocation>
</comment>
<name>A0A315VWA9_GAMAF</name>
<dbReference type="Gene3D" id="1.25.10.10">
    <property type="entry name" value="Leucine-rich Repeat Variant"/>
    <property type="match status" value="1"/>
</dbReference>
<protein>
    <recommendedName>
        <fullName evidence="2">Armadillo repeat-containing protein 1</fullName>
    </recommendedName>
</protein>
<dbReference type="PANTHER" id="PTHR46840">
    <property type="entry name" value="ARMADILLO REPEAT-CONTAINING PROTEIN 1"/>
    <property type="match status" value="1"/>
</dbReference>
<evidence type="ECO:0000256" key="4">
    <source>
        <dbReference type="ARBA" id="ARBA00023764"/>
    </source>
</evidence>
<keyword evidence="3" id="KW-1000">Mitochondrion outer membrane</keyword>
<sequence>MDSLPSTCVLLSSVTCLISLTFSTSSCSSSTQLLPSLLSGPRGSPLRVLQAALSCRIRVGISRASDRPAQATEGVHTREPGTSSGQTPTPRPESCILRSGPQSLSSTGITCSTIWTTVQMTVKSITDDFSLKELWQGGGNGGGGGGGGGLATFSDMMDALSVVCQLRDLASEPQNRAVIVQDQGCLPGLVLFLDHQNPEVLFATLQTLRYLAELPLNVPIMKNELGMMVSLENLIRREGLSLDITALAKEVYSILRAPANPAPGTPEREKRRKPQFFINSTNKKAKSVTLHIQGLDSTQQRGLCEEALLKVKGVISFTFQMASKRCTVRIRSDLPTESLATAIASTKVLSAQQVVKNEAGEEVYVPLNSCGAQVPQNTDIPDYLPEEEESPEREVDRAISRTAAKEDSNGSWLNAAASFLTKTFYWHCLPPDIGFRRPFSMKATTETLLSSSSVSCCSSPSGGDNLECEGSEITSSNSPFSLLSSSEAFLSSSSCLLFSSARRWASSSLFTRSSALRRAISSFANLSGEKQMTLMQVNLQHW</sequence>
<evidence type="ECO:0000256" key="2">
    <source>
        <dbReference type="ARBA" id="ARBA00013732"/>
    </source>
</evidence>
<dbReference type="Proteomes" id="UP000250572">
    <property type="component" value="Unassembled WGS sequence"/>
</dbReference>
<keyword evidence="3" id="KW-0472">Membrane</keyword>
<dbReference type="GO" id="GO:0046872">
    <property type="term" value="F:metal ion binding"/>
    <property type="evidence" value="ECO:0007669"/>
    <property type="project" value="InterPro"/>
</dbReference>
<evidence type="ECO:0000313" key="8">
    <source>
        <dbReference type="EMBL" id="PWA27605.1"/>
    </source>
</evidence>
<comment type="caution">
    <text evidence="8">The sequence shown here is derived from an EMBL/GenBank/DDBJ whole genome shotgun (WGS) entry which is preliminary data.</text>
</comment>
<dbReference type="PANTHER" id="PTHR46840:SF3">
    <property type="entry name" value="ARMADILLO REPEAT-CONTAINING PROTEIN 1"/>
    <property type="match status" value="1"/>
</dbReference>
<reference evidence="8 9" key="1">
    <citation type="journal article" date="2018" name="G3 (Bethesda)">
        <title>A High-Quality Reference Genome for the Invasive Mosquitofish Gambusia affinis Using a Chicago Library.</title>
        <authorList>
            <person name="Hoffberg S.L."/>
            <person name="Troendle N.J."/>
            <person name="Glenn T.C."/>
            <person name="Mahmud O."/>
            <person name="Louha S."/>
            <person name="Chalopin D."/>
            <person name="Bennetzen J.L."/>
            <person name="Mauricio R."/>
        </authorList>
    </citation>
    <scope>NUCLEOTIDE SEQUENCE [LARGE SCALE GENOMIC DNA]</scope>
    <source>
        <strain evidence="8">NE01/NJP1002.9</strain>
        <tissue evidence="8">Muscle</tissue>
    </source>
</reference>
<evidence type="ECO:0000256" key="6">
    <source>
        <dbReference type="SAM" id="MobiDB-lite"/>
    </source>
</evidence>
<dbReference type="SUPFAM" id="SSF55008">
    <property type="entry name" value="HMA, heavy metal-associated domain"/>
    <property type="match status" value="1"/>
</dbReference>
<feature type="signal peptide" evidence="7">
    <location>
        <begin position="1"/>
        <end position="23"/>
    </location>
</feature>
<dbReference type="AlphaFoldDB" id="A0A315VWA9"/>
<organism evidence="8 9">
    <name type="scientific">Gambusia affinis</name>
    <name type="common">Western mosquitofish</name>
    <name type="synonym">Heterandria affinis</name>
    <dbReference type="NCBI Taxonomy" id="33528"/>
    <lineage>
        <taxon>Eukaryota</taxon>
        <taxon>Metazoa</taxon>
        <taxon>Chordata</taxon>
        <taxon>Craniata</taxon>
        <taxon>Vertebrata</taxon>
        <taxon>Euteleostomi</taxon>
        <taxon>Actinopterygii</taxon>
        <taxon>Neopterygii</taxon>
        <taxon>Teleostei</taxon>
        <taxon>Neoteleostei</taxon>
        <taxon>Acanthomorphata</taxon>
        <taxon>Ovalentaria</taxon>
        <taxon>Atherinomorphae</taxon>
        <taxon>Cyprinodontiformes</taxon>
        <taxon>Poeciliidae</taxon>
        <taxon>Poeciliinae</taxon>
        <taxon>Gambusia</taxon>
    </lineage>
</organism>
<dbReference type="InterPro" id="IPR000225">
    <property type="entry name" value="Armadillo"/>
</dbReference>
<evidence type="ECO:0000256" key="7">
    <source>
        <dbReference type="SAM" id="SignalP"/>
    </source>
</evidence>
<dbReference type="Pfam" id="PF00514">
    <property type="entry name" value="Arm"/>
    <property type="match status" value="1"/>
</dbReference>
<gene>
    <name evidence="8" type="ORF">CCH79_00000048</name>
</gene>
<dbReference type="InterPro" id="IPR011989">
    <property type="entry name" value="ARM-like"/>
</dbReference>
<feature type="region of interest" description="Disordered" evidence="6">
    <location>
        <begin position="65"/>
        <end position="101"/>
    </location>
</feature>
<feature type="chain" id="PRO_5016266039" description="Armadillo repeat-containing protein 1" evidence="7">
    <location>
        <begin position="24"/>
        <end position="542"/>
    </location>
</feature>
<keyword evidence="3" id="KW-0496">Mitochondrion</keyword>
<comment type="function">
    <text evidence="4">In association with mitochondrial contact site and cristae organizing system (MICOS) complex components and mitochondrial outer membrane sorting assembly machinery (SAM) complex components may regulate mitochondrial dynamics playing a role in determining mitochondrial length, distribution and motility.</text>
</comment>
<evidence type="ECO:0000313" key="9">
    <source>
        <dbReference type="Proteomes" id="UP000250572"/>
    </source>
</evidence>
<dbReference type="InterPro" id="IPR036163">
    <property type="entry name" value="HMA_dom_sf"/>
</dbReference>
<accession>A0A315VWA9</accession>
<dbReference type="EMBL" id="NHOQ01001000">
    <property type="protein sequence ID" value="PWA27605.1"/>
    <property type="molecule type" value="Genomic_DNA"/>
</dbReference>
<comment type="subunit">
    <text evidence="5">Interacts with mitochondrial contact site and cristae organizing system (MICOS) complex components IMMT/MIC60 and MICOS10/MIC10. Interacts with mitochondrial outer membrane sorting assembly machinery (SAM) complex components SAMM50 and MTX1.</text>
</comment>
<dbReference type="STRING" id="33528.ENSGAFP00000006307"/>
<keyword evidence="7" id="KW-0732">Signal</keyword>
<dbReference type="InterPro" id="IPR016617">
    <property type="entry name" value="ARMC1"/>
</dbReference>
<dbReference type="GO" id="GO:0005741">
    <property type="term" value="C:mitochondrial outer membrane"/>
    <property type="evidence" value="ECO:0007669"/>
    <property type="project" value="UniProtKB-SubCell"/>
</dbReference>
<evidence type="ECO:0000256" key="1">
    <source>
        <dbReference type="ARBA" id="ARBA00004294"/>
    </source>
</evidence>
<evidence type="ECO:0000256" key="3">
    <source>
        <dbReference type="ARBA" id="ARBA00022787"/>
    </source>
</evidence>